<keyword evidence="1" id="KW-0812">Transmembrane</keyword>
<reference evidence="3 4" key="1">
    <citation type="submission" date="2018-11" db="EMBL/GenBank/DDBJ databases">
        <title>Sequencing the genomes of 1000 actinobacteria strains.</title>
        <authorList>
            <person name="Klenk H.-P."/>
        </authorList>
    </citation>
    <scope>NUCLEOTIDE SEQUENCE [LARGE SCALE GENOMIC DNA]</scope>
    <source>
        <strain evidence="3 4">DSM 15700</strain>
    </source>
</reference>
<feature type="transmembrane region" description="Helical" evidence="1">
    <location>
        <begin position="156"/>
        <end position="174"/>
    </location>
</feature>
<dbReference type="Pfam" id="PF09925">
    <property type="entry name" value="DUF2157"/>
    <property type="match status" value="1"/>
</dbReference>
<feature type="transmembrane region" description="Helical" evidence="1">
    <location>
        <begin position="276"/>
        <end position="296"/>
    </location>
</feature>
<dbReference type="Proteomes" id="UP000280501">
    <property type="component" value="Unassembled WGS sequence"/>
</dbReference>
<feature type="transmembrane region" description="Helical" evidence="1">
    <location>
        <begin position="231"/>
        <end position="248"/>
    </location>
</feature>
<feature type="transmembrane region" description="Helical" evidence="1">
    <location>
        <begin position="97"/>
        <end position="115"/>
    </location>
</feature>
<feature type="transmembrane region" description="Helical" evidence="1">
    <location>
        <begin position="254"/>
        <end position="271"/>
    </location>
</feature>
<accession>A0A3N4YNL3</accession>
<name>A0A3N4YNL3_9MICO</name>
<keyword evidence="1" id="KW-1133">Transmembrane helix</keyword>
<organism evidence="3 4">
    <name type="scientific">Myceligenerans xiligouense</name>
    <dbReference type="NCBI Taxonomy" id="253184"/>
    <lineage>
        <taxon>Bacteria</taxon>
        <taxon>Bacillati</taxon>
        <taxon>Actinomycetota</taxon>
        <taxon>Actinomycetes</taxon>
        <taxon>Micrococcales</taxon>
        <taxon>Promicromonosporaceae</taxon>
        <taxon>Myceligenerans</taxon>
    </lineage>
</organism>
<evidence type="ECO:0000256" key="1">
    <source>
        <dbReference type="SAM" id="Phobius"/>
    </source>
</evidence>
<dbReference type="AlphaFoldDB" id="A0A3N4YNL3"/>
<comment type="caution">
    <text evidence="3">The sequence shown here is derived from an EMBL/GenBank/DDBJ whole genome shotgun (WGS) entry which is preliminary data.</text>
</comment>
<dbReference type="RefSeq" id="WP_123815170.1">
    <property type="nucleotide sequence ID" value="NZ_RKQZ01000001.1"/>
</dbReference>
<sequence>MTIRPGERAPRGRRPGPDPVLAARLADWVGADIITHEQADLIAAREGALAARRPSAPTVPGSLLSEALGYVGGVVILVAAVLLATEFWTELGTTGRLAVVGGAAMALLAAGMAVPRSAGAQGRRLRAVLWAAATAASAGFTALFTSDVLAVPDDDVGVTTSAVTAAVAMTLWWWRPTNLQHLVALVALAGTVGAVVARFSDVDHLPGAGVWAVGLLWFLFAVGGLLRPRRLALALGAAVAVFGTLMMLPTDSGITLMLATAAAVVTLAVVMTDLALLAVGAVGLLIALPTAVQTWFGGTFAAPVALLCAGLVLVGAALWIARRRHRPDVA</sequence>
<keyword evidence="4" id="KW-1185">Reference proteome</keyword>
<feature type="transmembrane region" description="Helical" evidence="1">
    <location>
        <begin position="302"/>
        <end position="321"/>
    </location>
</feature>
<evidence type="ECO:0000313" key="3">
    <source>
        <dbReference type="EMBL" id="RPF22223.1"/>
    </source>
</evidence>
<feature type="domain" description="DUF2157" evidence="2">
    <location>
        <begin position="27"/>
        <end position="143"/>
    </location>
</feature>
<gene>
    <name evidence="3" type="ORF">EDD34_2871</name>
</gene>
<feature type="transmembrane region" description="Helical" evidence="1">
    <location>
        <begin position="67"/>
        <end position="85"/>
    </location>
</feature>
<evidence type="ECO:0000313" key="4">
    <source>
        <dbReference type="Proteomes" id="UP000280501"/>
    </source>
</evidence>
<feature type="transmembrane region" description="Helical" evidence="1">
    <location>
        <begin position="205"/>
        <end position="226"/>
    </location>
</feature>
<dbReference type="EMBL" id="RKQZ01000001">
    <property type="protein sequence ID" value="RPF22223.1"/>
    <property type="molecule type" value="Genomic_DNA"/>
</dbReference>
<dbReference type="InterPro" id="IPR018677">
    <property type="entry name" value="DUF2157"/>
</dbReference>
<keyword evidence="1" id="KW-0472">Membrane</keyword>
<evidence type="ECO:0000259" key="2">
    <source>
        <dbReference type="Pfam" id="PF09925"/>
    </source>
</evidence>
<protein>
    <submittedName>
        <fullName evidence="3">Putative membrane protein DUF2157</fullName>
    </submittedName>
</protein>
<feature type="transmembrane region" description="Helical" evidence="1">
    <location>
        <begin position="181"/>
        <end position="199"/>
    </location>
</feature>
<feature type="transmembrane region" description="Helical" evidence="1">
    <location>
        <begin position="127"/>
        <end position="144"/>
    </location>
</feature>
<proteinExistence type="predicted"/>